<dbReference type="EMBL" id="CP068108">
    <property type="protein sequence ID" value="QQT99495.1"/>
    <property type="molecule type" value="Genomic_DNA"/>
</dbReference>
<name>A0A9Q6ZBK2_MYROD</name>
<gene>
    <name evidence="2" type="ORF">I6I88_15110</name>
</gene>
<dbReference type="PROSITE" id="PS51257">
    <property type="entry name" value="PROKAR_LIPOPROTEIN"/>
    <property type="match status" value="1"/>
</dbReference>
<proteinExistence type="predicted"/>
<sequence>MKRIKYILASIVVAALTLQSCSEDKMDDINKNKNDPEFMESKYILTEVMTKTSFSVTGADLAFYASIYTELLGGSSAQFYNAQERLGEPANSTTYNNQWNAIYINLRSLKFVEQKCSEGGEEAGNYHALGIAQILKAYNLAILTDLFGDVPYSEALEPLLNPQAKIDKQEDIYKAVFQLLDDGIANLAKKTEYADIGKQDLLYENGNVDSWTRAAHGLKARYLMRLSAKSPDYQGVIDNVNKSFVHSSQDLYYQVSGVNYPFYSVYMARKGMFSSKTYYDLMKKLDPADPRLDDYFVKVGKDNPELVLINHGEKVSQSQSIYSPSGLSYGTSSLLKNTTNAVYLMSYHELLFLKAEAQARLGIPEANATLQAAVDAGYLHKKQQFTYVRYVPKPNEPKPANGYNRDLPTNLTGNDLLKRIAEEKYLSAFEVESIEMYNDIRRWKAMGENLIELQHKDPTKFPKRFAYGNSDVSNNPHVRAAYGDGSYVYTEDVWWAGGTR</sequence>
<keyword evidence="2" id="KW-0449">Lipoprotein</keyword>
<dbReference type="InterPro" id="IPR011990">
    <property type="entry name" value="TPR-like_helical_dom_sf"/>
</dbReference>
<feature type="chain" id="PRO_5040239407" evidence="1">
    <location>
        <begin position="23"/>
        <end position="500"/>
    </location>
</feature>
<keyword evidence="1" id="KW-0732">Signal</keyword>
<dbReference type="RefSeq" id="WP_002987591.1">
    <property type="nucleotide sequence ID" value="NZ_CP068108.1"/>
</dbReference>
<dbReference type="SUPFAM" id="SSF48452">
    <property type="entry name" value="TPR-like"/>
    <property type="match status" value="1"/>
</dbReference>
<organism evidence="2 3">
    <name type="scientific">Myroides odoratus</name>
    <name type="common">Flavobacterium odoratum</name>
    <dbReference type="NCBI Taxonomy" id="256"/>
    <lineage>
        <taxon>Bacteria</taxon>
        <taxon>Pseudomonadati</taxon>
        <taxon>Bacteroidota</taxon>
        <taxon>Flavobacteriia</taxon>
        <taxon>Flavobacteriales</taxon>
        <taxon>Flavobacteriaceae</taxon>
        <taxon>Myroides</taxon>
    </lineage>
</organism>
<evidence type="ECO:0000313" key="3">
    <source>
        <dbReference type="Proteomes" id="UP000596202"/>
    </source>
</evidence>
<dbReference type="AlphaFoldDB" id="A0A9Q6ZBK2"/>
<evidence type="ECO:0000313" key="2">
    <source>
        <dbReference type="EMBL" id="QQT99495.1"/>
    </source>
</evidence>
<dbReference type="Gene3D" id="1.20.120.840">
    <property type="entry name" value="SusD-like, tetratrico peptide repeats domain"/>
    <property type="match status" value="1"/>
</dbReference>
<protein>
    <submittedName>
        <fullName evidence="2">SusD/RagB family nutrient-binding outer membrane lipoprotein</fullName>
    </submittedName>
</protein>
<evidence type="ECO:0000256" key="1">
    <source>
        <dbReference type="SAM" id="SignalP"/>
    </source>
</evidence>
<dbReference type="InterPro" id="IPR041662">
    <property type="entry name" value="SusD-like_2"/>
</dbReference>
<dbReference type="OrthoDB" id="725917at2"/>
<dbReference type="Pfam" id="PF12771">
    <property type="entry name" value="SusD-like_2"/>
    <property type="match status" value="1"/>
</dbReference>
<feature type="signal peptide" evidence="1">
    <location>
        <begin position="1"/>
        <end position="22"/>
    </location>
</feature>
<reference evidence="2 3" key="1">
    <citation type="submission" date="2021-01" db="EMBL/GenBank/DDBJ databases">
        <title>FDA dAtabase for Regulatory Grade micrObial Sequences (FDA-ARGOS): Supporting development and validation of Infectious Disease Dx tests.</title>
        <authorList>
            <person name="Sproer C."/>
            <person name="Gronow S."/>
            <person name="Severitt S."/>
            <person name="Schroder I."/>
            <person name="Tallon L."/>
            <person name="Sadzewicz L."/>
            <person name="Zhao X."/>
            <person name="Boylan J."/>
            <person name="Ott S."/>
            <person name="Bowen H."/>
            <person name="Vavikolanu K."/>
            <person name="Mehta A."/>
            <person name="Aluvathingal J."/>
            <person name="Nadendla S."/>
            <person name="Lowell S."/>
            <person name="Myers T."/>
            <person name="Yan Y."/>
            <person name="Sichtig H."/>
        </authorList>
    </citation>
    <scope>NUCLEOTIDE SEQUENCE [LARGE SCALE GENOMIC DNA]</scope>
    <source>
        <strain evidence="2 3">FDAARGOS_1131</strain>
    </source>
</reference>
<dbReference type="Gene3D" id="1.25.40.390">
    <property type="match status" value="2"/>
</dbReference>
<dbReference type="Proteomes" id="UP000596202">
    <property type="component" value="Chromosome"/>
</dbReference>
<dbReference type="GeneID" id="93529004"/>
<accession>A0A9Q6ZBK2</accession>